<feature type="binding site" evidence="2">
    <location>
        <position position="211"/>
    </location>
    <ligand>
        <name>ATP</name>
        <dbReference type="ChEBI" id="CHEBI:30616"/>
    </ligand>
</feature>
<evidence type="ECO:0000256" key="2">
    <source>
        <dbReference type="HAMAP-Rule" id="MF_02128"/>
    </source>
</evidence>
<sequence length="320" mass="32582">MIARYLAPLAGTGALGLGDDAASFSPPEDCDLVLTKDALVAGIHFFADDPPEAIAQKALRVNLSDLAAKGATPLVYLLGLGLPDGWTEDYLARFTRGLAADQADYGLTLLGGDTVRAPERLTLSVTAIGSVPHGCMVRRGGARVGDLVLVTGTIGDAALGLRLRLDPELAGRLRLLEADREHLLARYLLPQPRMVLAAAARQHASAGMDISDGLAGDFAKMAAVSGVAIEIEAARVPLSPAARAACLADPDLLAVALTGGDDYELALAAAPSSAAALVAAGEAVGVPVTIIGRVTAGQGLTVTGPDGMPLDLGPGSFSHF</sequence>
<evidence type="ECO:0000256" key="1">
    <source>
        <dbReference type="ARBA" id="ARBA00022977"/>
    </source>
</evidence>
<feature type="binding site" evidence="2">
    <location>
        <position position="113"/>
    </location>
    <ligand>
        <name>Mg(2+)</name>
        <dbReference type="ChEBI" id="CHEBI:18420"/>
        <label>1</label>
    </ligand>
</feature>
<feature type="binding site" evidence="2">
    <location>
        <position position="35"/>
    </location>
    <ligand>
        <name>Mg(2+)</name>
        <dbReference type="ChEBI" id="CHEBI:18420"/>
        <label>4</label>
    </ligand>
</feature>
<feature type="binding site" evidence="2">
    <location>
        <position position="44"/>
    </location>
    <ligand>
        <name>substrate</name>
    </ligand>
</feature>
<keyword evidence="2 5" id="KW-0808">Transferase</keyword>
<feature type="binding site" evidence="2">
    <location>
        <position position="209"/>
    </location>
    <ligand>
        <name>Mg(2+)</name>
        <dbReference type="ChEBI" id="CHEBI:18420"/>
        <label>3</label>
    </ligand>
</feature>
<reference evidence="5" key="1">
    <citation type="submission" date="2020-12" db="EMBL/GenBank/DDBJ databases">
        <title>Methylobrevis albus sp. nov., isolated from fresh water lack sediment.</title>
        <authorList>
            <person name="Zou Q."/>
        </authorList>
    </citation>
    <scope>NUCLEOTIDE SEQUENCE</scope>
    <source>
        <strain evidence="5">L22</strain>
    </source>
</reference>
<keyword evidence="2" id="KW-0479">Metal-binding</keyword>
<dbReference type="EMBL" id="JADZLT010000056">
    <property type="protein sequence ID" value="MBH0239980.1"/>
    <property type="molecule type" value="Genomic_DNA"/>
</dbReference>
<feature type="binding site" evidence="2">
    <location>
        <begin position="112"/>
        <end position="113"/>
    </location>
    <ligand>
        <name>ATP</name>
        <dbReference type="ChEBI" id="CHEBI:30616"/>
    </ligand>
</feature>
<dbReference type="InterPro" id="IPR036921">
    <property type="entry name" value="PurM-like_N_sf"/>
</dbReference>
<feature type="binding site" evidence="2">
    <location>
        <position position="139"/>
    </location>
    <ligand>
        <name>ATP</name>
        <dbReference type="ChEBI" id="CHEBI:30616"/>
    </ligand>
</feature>
<feature type="binding site" evidence="2">
    <location>
        <position position="261"/>
    </location>
    <ligand>
        <name>substrate</name>
    </ligand>
</feature>
<gene>
    <name evidence="2 5" type="primary">thiL</name>
    <name evidence="5" type="ORF">I5731_19320</name>
</gene>
<dbReference type="Gene3D" id="3.30.1330.10">
    <property type="entry name" value="PurM-like, N-terminal domain"/>
    <property type="match status" value="1"/>
</dbReference>
<feature type="binding site" evidence="2">
    <location>
        <position position="20"/>
    </location>
    <ligand>
        <name>Mg(2+)</name>
        <dbReference type="ChEBI" id="CHEBI:18420"/>
        <label>3</label>
    </ligand>
</feature>
<dbReference type="SUPFAM" id="SSF56042">
    <property type="entry name" value="PurM C-terminal domain-like"/>
    <property type="match status" value="1"/>
</dbReference>
<dbReference type="InterPro" id="IPR016188">
    <property type="entry name" value="PurM-like_N"/>
</dbReference>
<keyword evidence="2 5" id="KW-0418">Kinase</keyword>
<dbReference type="GO" id="GO:0009030">
    <property type="term" value="F:thiamine-phosphate kinase activity"/>
    <property type="evidence" value="ECO:0007669"/>
    <property type="project" value="UniProtKB-UniRule"/>
</dbReference>
<dbReference type="PIRSF" id="PIRSF005303">
    <property type="entry name" value="Thiam_monoph_kin"/>
    <property type="match status" value="1"/>
</dbReference>
<dbReference type="Gene3D" id="3.90.650.10">
    <property type="entry name" value="PurM-like C-terminal domain"/>
    <property type="match status" value="1"/>
</dbReference>
<keyword evidence="2" id="KW-0547">Nucleotide-binding</keyword>
<feature type="binding site" evidence="2">
    <location>
        <position position="317"/>
    </location>
    <ligand>
        <name>substrate</name>
    </ligand>
</feature>
<dbReference type="EC" id="2.7.4.16" evidence="2"/>
<dbReference type="InterPro" id="IPR010918">
    <property type="entry name" value="PurM-like_C_dom"/>
</dbReference>
<comment type="miscellaneous">
    <text evidence="2">Reaction mechanism of ThiL seems to utilize a direct, inline transfer of the gamma-phosphate of ATP to TMP rather than a phosphorylated enzyme intermediate.</text>
</comment>
<proteinExistence type="inferred from homology"/>
<comment type="caution">
    <text evidence="5">The sequence shown here is derived from an EMBL/GenBank/DDBJ whole genome shotgun (WGS) entry which is preliminary data.</text>
</comment>
<dbReference type="HAMAP" id="MF_02128">
    <property type="entry name" value="TMP_kinase"/>
    <property type="match status" value="1"/>
</dbReference>
<dbReference type="AlphaFoldDB" id="A0A931N0E9"/>
<dbReference type="PANTHER" id="PTHR30270:SF0">
    <property type="entry name" value="THIAMINE-MONOPHOSPHATE KINASE"/>
    <property type="match status" value="1"/>
</dbReference>
<keyword evidence="2" id="KW-0067">ATP-binding</keyword>
<evidence type="ECO:0000313" key="6">
    <source>
        <dbReference type="Proteomes" id="UP000631694"/>
    </source>
</evidence>
<comment type="function">
    <text evidence="2">Catalyzes the ATP-dependent phosphorylation of thiamine-monophosphate (TMP) to form thiamine-pyrophosphate (TPP), the active form of vitamin B1.</text>
</comment>
<dbReference type="GO" id="GO:0009228">
    <property type="term" value="P:thiamine biosynthetic process"/>
    <property type="evidence" value="ECO:0007669"/>
    <property type="project" value="UniProtKB-KW"/>
</dbReference>
<feature type="binding site" evidence="2">
    <location>
        <position position="20"/>
    </location>
    <ligand>
        <name>Mg(2+)</name>
        <dbReference type="ChEBI" id="CHEBI:18420"/>
        <label>4</label>
    </ligand>
</feature>
<feature type="binding site" evidence="2">
    <location>
        <position position="65"/>
    </location>
    <ligand>
        <name>Mg(2+)</name>
        <dbReference type="ChEBI" id="CHEBI:18420"/>
        <label>3</label>
    </ligand>
</feature>
<dbReference type="PANTHER" id="PTHR30270">
    <property type="entry name" value="THIAMINE-MONOPHOSPHATE KINASE"/>
    <property type="match status" value="1"/>
</dbReference>
<protein>
    <recommendedName>
        <fullName evidence="2">Thiamine-monophosphate kinase</fullName>
        <shortName evidence="2">TMP kinase</shortName>
        <shortName evidence="2">Thiamine-phosphate kinase</shortName>
        <ecNumber evidence="2">2.7.4.16</ecNumber>
    </recommendedName>
</protein>
<dbReference type="InterPro" id="IPR036676">
    <property type="entry name" value="PurM-like_C_sf"/>
</dbReference>
<feature type="binding site" evidence="2">
    <location>
        <position position="37"/>
    </location>
    <ligand>
        <name>Mg(2+)</name>
        <dbReference type="ChEBI" id="CHEBI:18420"/>
        <label>2</label>
    </ligand>
</feature>
<comment type="similarity">
    <text evidence="2">Belongs to the thiamine-monophosphate kinase family.</text>
</comment>
<comment type="pathway">
    <text evidence="2">Cofactor biosynthesis; thiamine diphosphate biosynthesis; thiamine diphosphate from thiamine phosphate: step 1/1.</text>
</comment>
<feature type="domain" description="PurM-like N-terminal" evidence="3">
    <location>
        <begin position="18"/>
        <end position="131"/>
    </location>
</feature>
<keyword evidence="1 2" id="KW-0784">Thiamine biosynthesis</keyword>
<dbReference type="Pfam" id="PF00586">
    <property type="entry name" value="AIRS"/>
    <property type="match status" value="1"/>
</dbReference>
<accession>A0A931N0E9</accession>
<feature type="binding site" evidence="2">
    <location>
        <position position="37"/>
    </location>
    <ligand>
        <name>Mg(2+)</name>
        <dbReference type="ChEBI" id="CHEBI:18420"/>
        <label>1</label>
    </ligand>
</feature>
<organism evidence="5 6">
    <name type="scientific">Methylobrevis albus</name>
    <dbReference type="NCBI Taxonomy" id="2793297"/>
    <lineage>
        <taxon>Bacteria</taxon>
        <taxon>Pseudomonadati</taxon>
        <taxon>Pseudomonadota</taxon>
        <taxon>Alphaproteobacteria</taxon>
        <taxon>Hyphomicrobiales</taxon>
        <taxon>Pleomorphomonadaceae</taxon>
        <taxon>Methylobrevis</taxon>
    </lineage>
</organism>
<feature type="binding site" evidence="2">
    <location>
        <position position="65"/>
    </location>
    <ligand>
        <name>Mg(2+)</name>
        <dbReference type="ChEBI" id="CHEBI:18420"/>
        <label>4</label>
    </ligand>
</feature>
<dbReference type="InterPro" id="IPR006283">
    <property type="entry name" value="ThiL-like"/>
</dbReference>
<keyword evidence="6" id="KW-1185">Reference proteome</keyword>
<dbReference type="GO" id="GO:0000287">
    <property type="term" value="F:magnesium ion binding"/>
    <property type="evidence" value="ECO:0007669"/>
    <property type="project" value="UniProtKB-UniRule"/>
</dbReference>
<dbReference type="CDD" id="cd02194">
    <property type="entry name" value="ThiL"/>
    <property type="match status" value="1"/>
</dbReference>
<dbReference type="NCBIfam" id="TIGR01379">
    <property type="entry name" value="thiL"/>
    <property type="match status" value="1"/>
</dbReference>
<dbReference type="SUPFAM" id="SSF55326">
    <property type="entry name" value="PurM N-terminal domain-like"/>
    <property type="match status" value="1"/>
</dbReference>
<feature type="domain" description="PurM-like C-terminal" evidence="4">
    <location>
        <begin position="143"/>
        <end position="303"/>
    </location>
</feature>
<dbReference type="GO" id="GO:0009229">
    <property type="term" value="P:thiamine diphosphate biosynthetic process"/>
    <property type="evidence" value="ECO:0007669"/>
    <property type="project" value="UniProtKB-UniRule"/>
</dbReference>
<comment type="catalytic activity">
    <reaction evidence="2">
        <text>thiamine phosphate + ATP = thiamine diphosphate + ADP</text>
        <dbReference type="Rhea" id="RHEA:15913"/>
        <dbReference type="ChEBI" id="CHEBI:30616"/>
        <dbReference type="ChEBI" id="CHEBI:37575"/>
        <dbReference type="ChEBI" id="CHEBI:58937"/>
        <dbReference type="ChEBI" id="CHEBI:456216"/>
        <dbReference type="EC" id="2.7.4.16"/>
    </reaction>
</comment>
<dbReference type="GO" id="GO:0005524">
    <property type="term" value="F:ATP binding"/>
    <property type="evidence" value="ECO:0007669"/>
    <property type="project" value="UniProtKB-UniRule"/>
</dbReference>
<feature type="binding site" evidence="2">
    <location>
        <position position="65"/>
    </location>
    <ligand>
        <name>Mg(2+)</name>
        <dbReference type="ChEBI" id="CHEBI:18420"/>
        <label>2</label>
    </ligand>
</feature>
<comment type="caution">
    <text evidence="2">Lacks conserved residue(s) required for the propagation of feature annotation.</text>
</comment>
<dbReference type="Proteomes" id="UP000631694">
    <property type="component" value="Unassembled WGS sequence"/>
</dbReference>
<evidence type="ECO:0000313" key="5">
    <source>
        <dbReference type="EMBL" id="MBH0239980.1"/>
    </source>
</evidence>
<keyword evidence="2" id="KW-0460">Magnesium</keyword>
<evidence type="ECO:0000259" key="4">
    <source>
        <dbReference type="Pfam" id="PF02769"/>
    </source>
</evidence>
<feature type="binding site" evidence="2">
    <location>
        <position position="212"/>
    </location>
    <ligand>
        <name>Mg(2+)</name>
        <dbReference type="ChEBI" id="CHEBI:18420"/>
        <label>5</label>
    </ligand>
</feature>
<evidence type="ECO:0000259" key="3">
    <source>
        <dbReference type="Pfam" id="PF00586"/>
    </source>
</evidence>
<dbReference type="Pfam" id="PF02769">
    <property type="entry name" value="AIRS_C"/>
    <property type="match status" value="1"/>
</dbReference>
<name>A0A931N0E9_9HYPH</name>